<accession>K2FGM1</accession>
<dbReference type="GO" id="GO:0015937">
    <property type="term" value="P:coenzyme A biosynthetic process"/>
    <property type="evidence" value="ECO:0007669"/>
    <property type="project" value="InterPro"/>
</dbReference>
<dbReference type="InterPro" id="IPR027417">
    <property type="entry name" value="P-loop_NTPase"/>
</dbReference>
<dbReference type="AlphaFoldDB" id="K2FGM1"/>
<evidence type="ECO:0000256" key="2">
    <source>
        <dbReference type="ARBA" id="ARBA00022840"/>
    </source>
</evidence>
<proteinExistence type="predicted"/>
<dbReference type="EMBL" id="AMFJ01000013">
    <property type="protein sequence ID" value="EKE30296.1"/>
    <property type="molecule type" value="Genomic_DNA"/>
</dbReference>
<evidence type="ECO:0000313" key="3">
    <source>
        <dbReference type="EMBL" id="EKE30296.1"/>
    </source>
</evidence>
<dbReference type="Gene3D" id="3.40.50.300">
    <property type="entry name" value="P-loop containing nucleotide triphosphate hydrolases"/>
    <property type="match status" value="1"/>
</dbReference>
<keyword evidence="3" id="KW-0548">Nucleotidyltransferase</keyword>
<sequence length="225" mass="26660">MMGINKLIFWVAGGIASGKSTLCKQLREDLQAQGIKCHWIEADLVRRHILYKSKEINHYKARTALIKSFNIKETSDNFLPADIWKMIFSQKKKMEIYKELINPEIIEALKLKIESLEGVVLIEWAMLIEDWMMSLADNNVILLWIDEDLQLQRLENGWLSNSEIRHRIKFTNSSWTDNREKIILKAQKEKWFWKLFTIRDDSEKEIKVVVDFIHSSLSHENNWTI</sequence>
<dbReference type="SUPFAM" id="SSF52540">
    <property type="entry name" value="P-loop containing nucleoside triphosphate hydrolases"/>
    <property type="match status" value="1"/>
</dbReference>
<dbReference type="Pfam" id="PF01121">
    <property type="entry name" value="CoaE"/>
    <property type="match status" value="1"/>
</dbReference>
<name>K2FGM1_9BACT</name>
<gene>
    <name evidence="3" type="ORF">ACD_2C00013G0004</name>
</gene>
<dbReference type="GO" id="GO:0004140">
    <property type="term" value="F:dephospho-CoA kinase activity"/>
    <property type="evidence" value="ECO:0007669"/>
    <property type="project" value="InterPro"/>
</dbReference>
<evidence type="ECO:0000256" key="1">
    <source>
        <dbReference type="ARBA" id="ARBA00022741"/>
    </source>
</evidence>
<dbReference type="GO" id="GO:0005524">
    <property type="term" value="F:ATP binding"/>
    <property type="evidence" value="ECO:0007669"/>
    <property type="project" value="UniProtKB-KW"/>
</dbReference>
<keyword evidence="3" id="KW-0808">Transferase</keyword>
<comment type="caution">
    <text evidence="3">The sequence shown here is derived from an EMBL/GenBank/DDBJ whole genome shotgun (WGS) entry which is preliminary data.</text>
</comment>
<keyword evidence="2" id="KW-0067">ATP-binding</keyword>
<dbReference type="GO" id="GO:0016779">
    <property type="term" value="F:nucleotidyltransferase activity"/>
    <property type="evidence" value="ECO:0007669"/>
    <property type="project" value="UniProtKB-KW"/>
</dbReference>
<organism evidence="3">
    <name type="scientific">uncultured bacterium</name>
    <name type="common">gcode 4</name>
    <dbReference type="NCBI Taxonomy" id="1234023"/>
    <lineage>
        <taxon>Bacteria</taxon>
        <taxon>environmental samples</taxon>
    </lineage>
</organism>
<reference evidence="3" key="1">
    <citation type="journal article" date="2012" name="Science">
        <title>Fermentation, hydrogen, and sulfur metabolism in multiple uncultivated bacterial phyla.</title>
        <authorList>
            <person name="Wrighton K.C."/>
            <person name="Thomas B.C."/>
            <person name="Sharon I."/>
            <person name="Miller C.S."/>
            <person name="Castelle C.J."/>
            <person name="VerBerkmoes N.C."/>
            <person name="Wilkins M.J."/>
            <person name="Hettich R.L."/>
            <person name="Lipton M.S."/>
            <person name="Williams K.H."/>
            <person name="Long P.E."/>
            <person name="Banfield J.F."/>
        </authorList>
    </citation>
    <scope>NUCLEOTIDE SEQUENCE [LARGE SCALE GENOMIC DNA]</scope>
</reference>
<dbReference type="InterPro" id="IPR001977">
    <property type="entry name" value="Depp_CoAkinase"/>
</dbReference>
<keyword evidence="1" id="KW-0547">Nucleotide-binding</keyword>
<protein>
    <submittedName>
        <fullName evidence="3">Pantetheine-phosphate adenylyltransferase</fullName>
    </submittedName>
</protein>